<sequence>MGKTVTEVIKIVAPALIQGLATAAENLLAEVGQQAKGKLHLMSGPLSDQDYGTVIFDDTSQYITSQFANTYGYYYEGMRSQPVTGALPIAASLDIIVYDPNSGLGNIQDYLQQVFKDSISPSNSIEIANNLSQLFLARFKELDLSWTPFNKRFNFPDGTMVDCYMVTAAARDTTNNPAGVVTYCFVAYSSK</sequence>
<reference evidence="1 2" key="1">
    <citation type="submission" date="2024-09" db="EMBL/GenBank/DDBJ databases">
        <authorList>
            <person name="Sun Q."/>
            <person name="Mori K."/>
        </authorList>
    </citation>
    <scope>NUCLEOTIDE SEQUENCE [LARGE SCALE GENOMIC DNA]</scope>
    <source>
        <strain evidence="1 2">JCM 13503</strain>
    </source>
</reference>
<evidence type="ECO:0000313" key="2">
    <source>
        <dbReference type="Proteomes" id="UP001589733"/>
    </source>
</evidence>
<name>A0ABV6B0B7_9DEIO</name>
<dbReference type="EMBL" id="JBHLYR010000025">
    <property type="protein sequence ID" value="MFB9991911.1"/>
    <property type="molecule type" value="Genomic_DNA"/>
</dbReference>
<proteinExistence type="predicted"/>
<organism evidence="1 2">
    <name type="scientific">Deinococcus oregonensis</name>
    <dbReference type="NCBI Taxonomy" id="1805970"/>
    <lineage>
        <taxon>Bacteria</taxon>
        <taxon>Thermotogati</taxon>
        <taxon>Deinococcota</taxon>
        <taxon>Deinococci</taxon>
        <taxon>Deinococcales</taxon>
        <taxon>Deinococcaceae</taxon>
        <taxon>Deinococcus</taxon>
    </lineage>
</organism>
<keyword evidence="2" id="KW-1185">Reference proteome</keyword>
<gene>
    <name evidence="1" type="ORF">ACFFLM_08020</name>
</gene>
<accession>A0ABV6B0B7</accession>
<protein>
    <submittedName>
        <fullName evidence="1">Uncharacterized protein</fullName>
    </submittedName>
</protein>
<dbReference type="RefSeq" id="WP_380007838.1">
    <property type="nucleotide sequence ID" value="NZ_JBHLYR010000025.1"/>
</dbReference>
<evidence type="ECO:0000313" key="1">
    <source>
        <dbReference type="EMBL" id="MFB9991911.1"/>
    </source>
</evidence>
<comment type="caution">
    <text evidence="1">The sequence shown here is derived from an EMBL/GenBank/DDBJ whole genome shotgun (WGS) entry which is preliminary data.</text>
</comment>
<dbReference type="Proteomes" id="UP001589733">
    <property type="component" value="Unassembled WGS sequence"/>
</dbReference>